<feature type="compositionally biased region" description="Acidic residues" evidence="6">
    <location>
        <begin position="438"/>
        <end position="450"/>
    </location>
</feature>
<evidence type="ECO:0000256" key="6">
    <source>
        <dbReference type="SAM" id="MobiDB-lite"/>
    </source>
</evidence>
<organism evidence="10 11">
    <name type="scientific">Ditylenchus dipsaci</name>
    <dbReference type="NCBI Taxonomy" id="166011"/>
    <lineage>
        <taxon>Eukaryota</taxon>
        <taxon>Metazoa</taxon>
        <taxon>Ecdysozoa</taxon>
        <taxon>Nematoda</taxon>
        <taxon>Chromadorea</taxon>
        <taxon>Rhabditida</taxon>
        <taxon>Tylenchina</taxon>
        <taxon>Tylenchomorpha</taxon>
        <taxon>Sphaerularioidea</taxon>
        <taxon>Anguinidae</taxon>
        <taxon>Anguininae</taxon>
        <taxon>Ditylenchus</taxon>
    </lineage>
</organism>
<evidence type="ECO:0000256" key="3">
    <source>
        <dbReference type="ARBA" id="ARBA00022679"/>
    </source>
</evidence>
<dbReference type="InterPro" id="IPR012920">
    <property type="entry name" value="rRNA_MeTfrase_SPB1-like_C"/>
</dbReference>
<dbReference type="Pfam" id="PF01728">
    <property type="entry name" value="FtsJ"/>
    <property type="match status" value="2"/>
</dbReference>
<evidence type="ECO:0000256" key="4">
    <source>
        <dbReference type="ARBA" id="ARBA00022691"/>
    </source>
</evidence>
<feature type="domain" description="DUF3381" evidence="9">
    <location>
        <begin position="236"/>
        <end position="386"/>
    </location>
</feature>
<dbReference type="Pfam" id="PF11861">
    <property type="entry name" value="DUF3381"/>
    <property type="match status" value="1"/>
</dbReference>
<feature type="domain" description="Ribosomal RNA methyltransferase FtsJ" evidence="7">
    <location>
        <begin position="134"/>
        <end position="200"/>
    </location>
</feature>
<evidence type="ECO:0000256" key="1">
    <source>
        <dbReference type="ARBA" id="ARBA00022552"/>
    </source>
</evidence>
<dbReference type="Pfam" id="PF07780">
    <property type="entry name" value="Spb1_C"/>
    <property type="match status" value="2"/>
</dbReference>
<evidence type="ECO:0000313" key="11">
    <source>
        <dbReference type="WBParaSite" id="jg12633"/>
    </source>
</evidence>
<feature type="region of interest" description="Disordered" evidence="6">
    <location>
        <begin position="708"/>
        <end position="758"/>
    </location>
</feature>
<dbReference type="InterPro" id="IPR029063">
    <property type="entry name" value="SAM-dependent_MTases_sf"/>
</dbReference>
<evidence type="ECO:0000259" key="8">
    <source>
        <dbReference type="Pfam" id="PF07780"/>
    </source>
</evidence>
<proteinExistence type="predicted"/>
<keyword evidence="2" id="KW-0489">Methyltransferase</keyword>
<dbReference type="AlphaFoldDB" id="A0A915CUV4"/>
<dbReference type="PANTHER" id="PTHR10920">
    <property type="entry name" value="RIBOSOMAL RNA METHYLTRANSFERASE"/>
    <property type="match status" value="1"/>
</dbReference>
<dbReference type="GO" id="GO:0000463">
    <property type="term" value="P:maturation of LSU-rRNA from tricistronic rRNA transcript (SSU-rRNA, 5.8S rRNA, LSU-rRNA)"/>
    <property type="evidence" value="ECO:0007669"/>
    <property type="project" value="TreeGrafter"/>
</dbReference>
<keyword evidence="4" id="KW-0949">S-adenosyl-L-methionine</keyword>
<feature type="region of interest" description="Disordered" evidence="6">
    <location>
        <begin position="491"/>
        <end position="510"/>
    </location>
</feature>
<feature type="domain" description="Ribosomal RNA methyltransferase SPB1-like C-terminal" evidence="8">
    <location>
        <begin position="684"/>
        <end position="743"/>
    </location>
</feature>
<evidence type="ECO:0000259" key="7">
    <source>
        <dbReference type="Pfam" id="PF01728"/>
    </source>
</evidence>
<dbReference type="Gene3D" id="3.40.50.150">
    <property type="entry name" value="Vaccinia Virus protein VP39"/>
    <property type="match status" value="2"/>
</dbReference>
<feature type="compositionally biased region" description="Acidic residues" evidence="6">
    <location>
        <begin position="566"/>
        <end position="575"/>
    </location>
</feature>
<dbReference type="GO" id="GO:0005730">
    <property type="term" value="C:nucleolus"/>
    <property type="evidence" value="ECO:0007669"/>
    <property type="project" value="TreeGrafter"/>
</dbReference>
<dbReference type="InterPro" id="IPR024576">
    <property type="entry name" value="rRNA_MeTfrase_Spb1_DUF3381"/>
</dbReference>
<sequence length="758" mass="88244">MARLIPFKKVISNTAALTIWSTIPPTQPENYLLIFVDLASKDGKKTKIGKQRKDKYYHLAKEAGYRSRAAFKLIQLNKRFEFLQKSRAIVDLCAAPGGWLQVASQNMPVSSFELVSTWHLVKKELQTWEADCQNCLTLFALRLATQILRKNGYFVTKIFRSSDYQQLVTVFEKLFKKVHVWKPAASRLESAEIFVVCERYLKPAKVDSDLLDVKKVFQQQPDDAVNPLRLLTTRKKEKKAKAEGYAENDISLYHVLKASEFVHSSEALLQLSQSSCITLDSELYDKSPHTTMEIRECIKDIKVCGPAELRNILMWRKKILADVKKDAKLIAGEDPEEGKREIEETPEEKEIREINELIQNAKAAEKSKLRKKKKKLMKEKAKLEERKKLQMVHEGDEPTLSEDVELFSLSNIRRFMERKKNREQQLLKAASEAAKKEEDEEEYVSGDDEDGTRLDLTDDNNWETIERNDIPESEPNDGEIEDNEEEKILEQDLIVDEESHMTDKERTASRSEKWFSRISSLLDDDDEEVENLDRIAKHMQVSFEEDLKLKNVEETKEESDQISSDESSDDEYEDLENGKWVKKRKADFLKHEAETAAKKPKILTPEQLAMGEMMIYSSKTRKDLQDSGWNRYTHNDTGLPDWFVSDENNHCKKILPVTKERIEFYKQRQKELNVRPIKKYGASRKIKEMKKVYKKALTSDKKDIKYQVITKGKRGRMSRPNGPYKVVDKRLKKDKRTQKAKTKKESGRDRPRSKKSRK</sequence>
<evidence type="ECO:0000256" key="5">
    <source>
        <dbReference type="SAM" id="Coils"/>
    </source>
</evidence>
<dbReference type="WBParaSite" id="jg12633">
    <property type="protein sequence ID" value="jg12633"/>
    <property type="gene ID" value="jg12633"/>
</dbReference>
<feature type="domain" description="Ribosomal RNA methyltransferase FtsJ" evidence="7">
    <location>
        <begin position="65"/>
        <end position="109"/>
    </location>
</feature>
<evidence type="ECO:0000256" key="2">
    <source>
        <dbReference type="ARBA" id="ARBA00022603"/>
    </source>
</evidence>
<reference evidence="11" key="1">
    <citation type="submission" date="2022-11" db="UniProtKB">
        <authorList>
            <consortium name="WormBaseParasite"/>
        </authorList>
    </citation>
    <scope>IDENTIFICATION</scope>
</reference>
<feature type="compositionally biased region" description="Basic and acidic residues" evidence="6">
    <location>
        <begin position="497"/>
        <end position="510"/>
    </location>
</feature>
<keyword evidence="1" id="KW-0698">rRNA processing</keyword>
<dbReference type="PANTHER" id="PTHR10920:SF13">
    <property type="entry name" value="PRE-RRNA 2'-O-RIBOSE RNA METHYLTRANSFERASE FTSJ3"/>
    <property type="match status" value="1"/>
</dbReference>
<feature type="coiled-coil region" evidence="5">
    <location>
        <begin position="347"/>
        <end position="389"/>
    </location>
</feature>
<keyword evidence="5" id="KW-0175">Coiled coil</keyword>
<dbReference type="Proteomes" id="UP000887574">
    <property type="component" value="Unplaced"/>
</dbReference>
<dbReference type="SUPFAM" id="SSF53335">
    <property type="entry name" value="S-adenosyl-L-methionine-dependent methyltransferases"/>
    <property type="match status" value="1"/>
</dbReference>
<feature type="compositionally biased region" description="Basic residues" evidence="6">
    <location>
        <begin position="732"/>
        <end position="742"/>
    </location>
</feature>
<feature type="region of interest" description="Disordered" evidence="6">
    <location>
        <begin position="548"/>
        <end position="576"/>
    </location>
</feature>
<protein>
    <submittedName>
        <fullName evidence="11">rRNA methyltransferase</fullName>
    </submittedName>
</protein>
<dbReference type="GO" id="GO:0008650">
    <property type="term" value="F:rRNA (uridine-2'-O-)-methyltransferase activity"/>
    <property type="evidence" value="ECO:0007669"/>
    <property type="project" value="TreeGrafter"/>
</dbReference>
<name>A0A915CUV4_9BILA</name>
<dbReference type="GO" id="GO:0030687">
    <property type="term" value="C:preribosome, large subunit precursor"/>
    <property type="evidence" value="ECO:0007669"/>
    <property type="project" value="TreeGrafter"/>
</dbReference>
<dbReference type="InterPro" id="IPR050082">
    <property type="entry name" value="RNA_methyltr_RlmE"/>
</dbReference>
<accession>A0A915CUV4</accession>
<evidence type="ECO:0000313" key="10">
    <source>
        <dbReference type="Proteomes" id="UP000887574"/>
    </source>
</evidence>
<evidence type="ECO:0000259" key="9">
    <source>
        <dbReference type="Pfam" id="PF11861"/>
    </source>
</evidence>
<dbReference type="GO" id="GO:0000466">
    <property type="term" value="P:maturation of 5.8S rRNA from tricistronic rRNA transcript (SSU-rRNA, 5.8S rRNA, LSU-rRNA)"/>
    <property type="evidence" value="ECO:0007669"/>
    <property type="project" value="TreeGrafter"/>
</dbReference>
<feature type="compositionally biased region" description="Acidic residues" evidence="6">
    <location>
        <begin position="471"/>
        <end position="485"/>
    </location>
</feature>
<dbReference type="GO" id="GO:0016435">
    <property type="term" value="F:rRNA (guanine) methyltransferase activity"/>
    <property type="evidence" value="ECO:0007669"/>
    <property type="project" value="TreeGrafter"/>
</dbReference>
<dbReference type="InterPro" id="IPR002877">
    <property type="entry name" value="RNA_MeTrfase_FtsJ_dom"/>
</dbReference>
<keyword evidence="10" id="KW-1185">Reference proteome</keyword>
<keyword evidence="3" id="KW-0808">Transferase</keyword>
<feature type="domain" description="Ribosomal RNA methyltransferase SPB1-like C-terminal" evidence="8">
    <location>
        <begin position="566"/>
        <end position="679"/>
    </location>
</feature>
<feature type="region of interest" description="Disordered" evidence="6">
    <location>
        <begin position="422"/>
        <end position="485"/>
    </location>
</feature>